<keyword evidence="1" id="KW-0812">Transmembrane</keyword>
<keyword evidence="3" id="KW-1185">Reference proteome</keyword>
<sequence>MSFWTWLAISIASINGIAIANAEKKKAERKHAVTLVWIIIAVILLFVWWFSR</sequence>
<accession>A0A0A5GKN8</accession>
<dbReference type="EMBL" id="AVPE01000006">
    <property type="protein sequence ID" value="KGX92509.1"/>
    <property type="molecule type" value="Genomic_DNA"/>
</dbReference>
<gene>
    <name evidence="2" type="ORF">N781_16850</name>
</gene>
<keyword evidence="1" id="KW-0472">Membrane</keyword>
<reference evidence="2 3" key="1">
    <citation type="submission" date="2013-08" db="EMBL/GenBank/DDBJ databases">
        <authorList>
            <person name="Huang J."/>
            <person name="Wang G."/>
        </authorList>
    </citation>
    <scope>NUCLEOTIDE SEQUENCE [LARGE SCALE GENOMIC DNA]</scope>
    <source>
        <strain evidence="2 3">JSM 076056</strain>
    </source>
</reference>
<evidence type="ECO:0000313" key="3">
    <source>
        <dbReference type="Proteomes" id="UP000030528"/>
    </source>
</evidence>
<keyword evidence="1" id="KW-1133">Transmembrane helix</keyword>
<organism evidence="2 3">
    <name type="scientific">Pontibacillus halophilus JSM 076056 = DSM 19796</name>
    <dbReference type="NCBI Taxonomy" id="1385510"/>
    <lineage>
        <taxon>Bacteria</taxon>
        <taxon>Bacillati</taxon>
        <taxon>Bacillota</taxon>
        <taxon>Bacilli</taxon>
        <taxon>Bacillales</taxon>
        <taxon>Bacillaceae</taxon>
        <taxon>Pontibacillus</taxon>
    </lineage>
</organism>
<evidence type="ECO:0000256" key="1">
    <source>
        <dbReference type="SAM" id="Phobius"/>
    </source>
</evidence>
<comment type="caution">
    <text evidence="2">The sequence shown here is derived from an EMBL/GenBank/DDBJ whole genome shotgun (WGS) entry which is preliminary data.</text>
</comment>
<name>A0A0A5GKN8_9BACI</name>
<protein>
    <submittedName>
        <fullName evidence="2">Uncharacterized protein</fullName>
    </submittedName>
</protein>
<evidence type="ECO:0000313" key="2">
    <source>
        <dbReference type="EMBL" id="KGX92509.1"/>
    </source>
</evidence>
<proteinExistence type="predicted"/>
<dbReference type="Proteomes" id="UP000030528">
    <property type="component" value="Unassembled WGS sequence"/>
</dbReference>
<feature type="transmembrane region" description="Helical" evidence="1">
    <location>
        <begin position="32"/>
        <end position="50"/>
    </location>
</feature>
<dbReference type="AlphaFoldDB" id="A0A0A5GKN8"/>
<dbReference type="RefSeq" id="WP_154655216.1">
    <property type="nucleotide sequence ID" value="NZ_AULI01000008.1"/>
</dbReference>